<keyword evidence="3" id="KW-1185">Reference proteome</keyword>
<dbReference type="Gene3D" id="3.20.80.10">
    <property type="entry name" value="Regulatory factor, effector binding domain"/>
    <property type="match status" value="1"/>
</dbReference>
<keyword evidence="1" id="KW-0238">DNA-binding</keyword>
<dbReference type="PANTHER" id="PTHR30204">
    <property type="entry name" value="REDOX-CYCLING DRUG-SENSING TRANSCRIPTIONAL ACTIVATOR SOXR"/>
    <property type="match status" value="1"/>
</dbReference>
<dbReference type="GO" id="GO:0003677">
    <property type="term" value="F:DNA binding"/>
    <property type="evidence" value="ECO:0007669"/>
    <property type="project" value="UniProtKB-KW"/>
</dbReference>
<dbReference type="SMART" id="SM00422">
    <property type="entry name" value="HTH_MERR"/>
    <property type="match status" value="1"/>
</dbReference>
<sequence>MTQLTVKALRHYHDVGLVVPDQVDPATGYRYYLPEQVATAAVVRRLRELDMPIPDVRAVLAATPEQRNSLIAGHLARLETQLAATGRAVESLRAILERPPATSRIQRRTAPATPVWLITATVDRDQLTSWWEAAMEELRAAAGEVGARGVPGALFAFDIFERDRGEVTVFLPVGGLVGDPAGRIRTAVLPAADLVVLTHHGRHDDADLAYSELGAYATRHEISVAAPLREYYRRFYWDTEDLAEWETELCWPVFRADA</sequence>
<accession>A0A7I7XZB4</accession>
<dbReference type="AlphaFoldDB" id="A0A7I7XZB4"/>
<dbReference type="PROSITE" id="PS50937">
    <property type="entry name" value="HTH_MERR_2"/>
    <property type="match status" value="1"/>
</dbReference>
<name>A0A7I7XZB4_9MYCO</name>
<evidence type="ECO:0000313" key="3">
    <source>
        <dbReference type="Proteomes" id="UP000466931"/>
    </source>
</evidence>
<proteinExistence type="predicted"/>
<evidence type="ECO:0000313" key="2">
    <source>
        <dbReference type="EMBL" id="BBZ34303.1"/>
    </source>
</evidence>
<dbReference type="InterPro" id="IPR009061">
    <property type="entry name" value="DNA-bd_dom_put_sf"/>
</dbReference>
<dbReference type="Gene3D" id="1.10.1660.10">
    <property type="match status" value="1"/>
</dbReference>
<dbReference type="InterPro" id="IPR010499">
    <property type="entry name" value="AraC_E-bd"/>
</dbReference>
<dbReference type="Pfam" id="PF06445">
    <property type="entry name" value="GyrI-like"/>
    <property type="match status" value="1"/>
</dbReference>
<dbReference type="EMBL" id="AP022612">
    <property type="protein sequence ID" value="BBZ34303.1"/>
    <property type="molecule type" value="Genomic_DNA"/>
</dbReference>
<dbReference type="Proteomes" id="UP000466931">
    <property type="component" value="Chromosome"/>
</dbReference>
<reference evidence="2" key="2">
    <citation type="submission" date="2020-02" db="EMBL/GenBank/DDBJ databases">
        <authorList>
            <person name="Matsumoto Y."/>
            <person name="Motooka D."/>
            <person name="Nakamura S."/>
        </authorList>
    </citation>
    <scope>NUCLEOTIDE SEQUENCE</scope>
    <source>
        <strain evidence="2">JCM 13671</strain>
    </source>
</reference>
<gene>
    <name evidence="2" type="ORF">MCNF_29080</name>
</gene>
<dbReference type="InterPro" id="IPR011256">
    <property type="entry name" value="Reg_factor_effector_dom_sf"/>
</dbReference>
<dbReference type="SMART" id="SM00871">
    <property type="entry name" value="AraC_E_bind"/>
    <property type="match status" value="1"/>
</dbReference>
<organism evidence="2 3">
    <name type="scientific">Mycolicibacterium confluentis</name>
    <dbReference type="NCBI Taxonomy" id="28047"/>
    <lineage>
        <taxon>Bacteria</taxon>
        <taxon>Bacillati</taxon>
        <taxon>Actinomycetota</taxon>
        <taxon>Actinomycetes</taxon>
        <taxon>Mycobacteriales</taxon>
        <taxon>Mycobacteriaceae</taxon>
        <taxon>Mycolicibacterium</taxon>
    </lineage>
</organism>
<dbReference type="InterPro" id="IPR029442">
    <property type="entry name" value="GyrI-like"/>
</dbReference>
<protein>
    <submittedName>
        <fullName evidence="2">MerR family transcriptional regulator</fullName>
    </submittedName>
</protein>
<reference evidence="2" key="1">
    <citation type="journal article" date="2019" name="Emerg. Microbes Infect.">
        <title>Comprehensive subspecies identification of 175 nontuberculous mycobacteria species based on 7547 genomic profiles.</title>
        <authorList>
            <person name="Matsumoto Y."/>
            <person name="Kinjo T."/>
            <person name="Motooka D."/>
            <person name="Nabeya D."/>
            <person name="Jung N."/>
            <person name="Uechi K."/>
            <person name="Horii T."/>
            <person name="Iida T."/>
            <person name="Fujita J."/>
            <person name="Nakamura S."/>
        </authorList>
    </citation>
    <scope>NUCLEOTIDE SEQUENCE [LARGE SCALE GENOMIC DNA]</scope>
    <source>
        <strain evidence="2">JCM 13671</strain>
    </source>
</reference>
<dbReference type="InterPro" id="IPR000551">
    <property type="entry name" value="MerR-type_HTH_dom"/>
</dbReference>
<dbReference type="SUPFAM" id="SSF55136">
    <property type="entry name" value="Probable bacterial effector-binding domain"/>
    <property type="match status" value="1"/>
</dbReference>
<dbReference type="SUPFAM" id="SSF46955">
    <property type="entry name" value="Putative DNA-binding domain"/>
    <property type="match status" value="1"/>
</dbReference>
<dbReference type="Pfam" id="PF13411">
    <property type="entry name" value="MerR_1"/>
    <property type="match status" value="1"/>
</dbReference>
<evidence type="ECO:0000256" key="1">
    <source>
        <dbReference type="ARBA" id="ARBA00023125"/>
    </source>
</evidence>
<dbReference type="PANTHER" id="PTHR30204:SF97">
    <property type="entry name" value="MERR FAMILY REGULATORY PROTEIN"/>
    <property type="match status" value="1"/>
</dbReference>
<dbReference type="GO" id="GO:0003700">
    <property type="term" value="F:DNA-binding transcription factor activity"/>
    <property type="evidence" value="ECO:0007669"/>
    <property type="project" value="InterPro"/>
</dbReference>
<dbReference type="InterPro" id="IPR047057">
    <property type="entry name" value="MerR_fam"/>
</dbReference>